<reference evidence="2" key="2">
    <citation type="journal article" date="2021" name="PeerJ">
        <title>Extensive microbial diversity within the chicken gut microbiome revealed by metagenomics and culture.</title>
        <authorList>
            <person name="Gilroy R."/>
            <person name="Ravi A."/>
            <person name="Getino M."/>
            <person name="Pursley I."/>
            <person name="Horton D.L."/>
            <person name="Alikhan N.F."/>
            <person name="Baker D."/>
            <person name="Gharbi K."/>
            <person name="Hall N."/>
            <person name="Watson M."/>
            <person name="Adriaenssens E.M."/>
            <person name="Foster-Nyarko E."/>
            <person name="Jarju S."/>
            <person name="Secka A."/>
            <person name="Antonio M."/>
            <person name="Oren A."/>
            <person name="Chaudhuri R.R."/>
            <person name="La Ragione R."/>
            <person name="Hildebrand F."/>
            <person name="Pallen M.J."/>
        </authorList>
    </citation>
    <scope>NUCLEOTIDE SEQUENCE</scope>
    <source>
        <strain evidence="2">9366</strain>
    </source>
</reference>
<dbReference type="InterPro" id="IPR027417">
    <property type="entry name" value="P-loop_NTPase"/>
</dbReference>
<dbReference type="SUPFAM" id="SSF52540">
    <property type="entry name" value="P-loop containing nucleoside triphosphate hydrolases"/>
    <property type="match status" value="1"/>
</dbReference>
<dbReference type="EMBL" id="DVNJ01000029">
    <property type="protein sequence ID" value="HIU63093.1"/>
    <property type="molecule type" value="Genomic_DNA"/>
</dbReference>
<dbReference type="GO" id="GO:0006260">
    <property type="term" value="P:DNA replication"/>
    <property type="evidence" value="ECO:0007669"/>
    <property type="project" value="TreeGrafter"/>
</dbReference>
<evidence type="ECO:0000313" key="3">
    <source>
        <dbReference type="Proteomes" id="UP000824145"/>
    </source>
</evidence>
<sequence length="310" mass="34210">MSRADISARVSAILNERRNGAFIAANENYARASKDEKFRRADLKARDLTIKVSLLSSQGEEATEEKKQLRAAEKARDKRLSELGLSVFPVFTCPECEDTGMTREGKLCKCAQKLYREIAREKAALTALPSFRFENDTLSRRAGGNLSAAYEAMKRYASNFPNVGKKAIVFTGGVGTGKTCLVCATAGAIADRGFDVAYCTAFSFNDLLVKYHTAPIENKPEIIAPLLESDLLVIDDLGTEPIFRNVTVEYLYDVISSRIAAGRAIFITTNLTASELCDRYGERIFSRLSDKRCAAWKALDGGDLRHFPSD</sequence>
<dbReference type="AlphaFoldDB" id="A0A9D1MN29"/>
<keyword evidence="2" id="KW-0547">Nucleotide-binding</keyword>
<gene>
    <name evidence="2" type="ORF">IAB07_04955</name>
</gene>
<protein>
    <submittedName>
        <fullName evidence="2">ATP-binding protein</fullName>
    </submittedName>
</protein>
<dbReference type="Pfam" id="PF01695">
    <property type="entry name" value="IstB_IS21"/>
    <property type="match status" value="1"/>
</dbReference>
<dbReference type="Gene3D" id="3.40.50.300">
    <property type="entry name" value="P-loop containing nucleotide triphosphate hydrolases"/>
    <property type="match status" value="1"/>
</dbReference>
<accession>A0A9D1MN29</accession>
<comment type="caution">
    <text evidence="2">The sequence shown here is derived from an EMBL/GenBank/DDBJ whole genome shotgun (WGS) entry which is preliminary data.</text>
</comment>
<dbReference type="PANTHER" id="PTHR30050">
    <property type="entry name" value="CHROMOSOMAL REPLICATION INITIATOR PROTEIN DNAA"/>
    <property type="match status" value="1"/>
</dbReference>
<evidence type="ECO:0000259" key="1">
    <source>
        <dbReference type="Pfam" id="PF01695"/>
    </source>
</evidence>
<dbReference type="Proteomes" id="UP000824145">
    <property type="component" value="Unassembled WGS sequence"/>
</dbReference>
<organism evidence="2 3">
    <name type="scientific">Candidatus Caccalectryoclostridium excrementigallinarum</name>
    <dbReference type="NCBI Taxonomy" id="2840710"/>
    <lineage>
        <taxon>Bacteria</taxon>
        <taxon>Bacillati</taxon>
        <taxon>Bacillota</taxon>
        <taxon>Clostridia</taxon>
        <taxon>Christensenellales</taxon>
        <taxon>Christensenellaceae</taxon>
        <taxon>Christensenellaceae incertae sedis</taxon>
        <taxon>Candidatus Caccalectryoclostridium</taxon>
    </lineage>
</organism>
<reference evidence="2" key="1">
    <citation type="submission" date="2020-10" db="EMBL/GenBank/DDBJ databases">
        <authorList>
            <person name="Gilroy R."/>
        </authorList>
    </citation>
    <scope>NUCLEOTIDE SEQUENCE</scope>
    <source>
        <strain evidence="2">9366</strain>
    </source>
</reference>
<proteinExistence type="predicted"/>
<evidence type="ECO:0000313" key="2">
    <source>
        <dbReference type="EMBL" id="HIU63093.1"/>
    </source>
</evidence>
<name>A0A9D1MN29_9FIRM</name>
<dbReference type="InterPro" id="IPR002611">
    <property type="entry name" value="IstB_ATP-bd"/>
</dbReference>
<feature type="domain" description="IstB-like ATP-binding" evidence="1">
    <location>
        <begin position="165"/>
        <end position="278"/>
    </location>
</feature>
<dbReference type="PANTHER" id="PTHR30050:SF4">
    <property type="entry name" value="ATP-BINDING PROTEIN RV3427C IN INSERTION SEQUENCE-RELATED"/>
    <property type="match status" value="1"/>
</dbReference>
<keyword evidence="2" id="KW-0067">ATP-binding</keyword>
<dbReference type="GO" id="GO:0005524">
    <property type="term" value="F:ATP binding"/>
    <property type="evidence" value="ECO:0007669"/>
    <property type="project" value="UniProtKB-KW"/>
</dbReference>